<reference evidence="1" key="1">
    <citation type="submission" date="2014-11" db="EMBL/GenBank/DDBJ databases">
        <authorList>
            <person name="Malar M.C."/>
            <person name="Sen D."/>
            <person name="Tripathy S."/>
        </authorList>
    </citation>
    <scope>NUCLEOTIDE SEQUENCE</scope>
    <source>
        <strain evidence="1">BDU141951</strain>
    </source>
</reference>
<sequence>MQEFFQNVSRYPRYLISFSLGIFFNAIEPLMPLLKRPTTAIALVGLVISVFVFLTFTLRAMLGLSVA</sequence>
<reference evidence="1" key="3">
    <citation type="submission" date="2020-02" db="EMBL/GenBank/DDBJ databases">
        <authorList>
            <person name="Sarangi A.N."/>
            <person name="Ghosh S."/>
            <person name="Mukherjee M."/>
            <person name="Tripathy S."/>
        </authorList>
    </citation>
    <scope>NUCLEOTIDE SEQUENCE</scope>
    <source>
        <strain evidence="1">BDU141951</strain>
    </source>
</reference>
<comment type="caution">
    <text evidence="1">The sequence shown here is derived from an EMBL/GenBank/DDBJ whole genome shotgun (WGS) entry which is preliminary data.</text>
</comment>
<reference evidence="1" key="2">
    <citation type="journal article" date="2015" name="Genome Announc.">
        <title>Draft Genome Sequence of Filamentous Marine Cyanobacterium Lyngbya confervoides Strain BDU141951.</title>
        <authorList>
            <person name="Chandrababunaidu M.M."/>
            <person name="Sen D."/>
            <person name="Tripathy S."/>
        </authorList>
    </citation>
    <scope>NUCLEOTIDE SEQUENCE</scope>
    <source>
        <strain evidence="1">BDU141951</strain>
    </source>
</reference>
<evidence type="ECO:0000313" key="1">
    <source>
        <dbReference type="EMBL" id="NEV67590.1"/>
    </source>
</evidence>
<name>A0A0C1YFS8_9CYAN</name>
<dbReference type="EMBL" id="JTHE02000003">
    <property type="protein sequence ID" value="NEV67590.1"/>
    <property type="molecule type" value="Genomic_DNA"/>
</dbReference>
<dbReference type="Pfam" id="PF05421">
    <property type="entry name" value="DUF751"/>
    <property type="match status" value="1"/>
</dbReference>
<dbReference type="AlphaFoldDB" id="A0A0C1YFS8"/>
<gene>
    <name evidence="1" type="ORF">QQ91_010720</name>
</gene>
<proteinExistence type="predicted"/>
<dbReference type="InterPro" id="IPR008470">
    <property type="entry name" value="Uncharacterised_Ycf33"/>
</dbReference>
<protein>
    <submittedName>
        <fullName evidence="1">DUF751 family protein</fullName>
    </submittedName>
</protein>
<accession>A0A0C1YFS8</accession>
<organism evidence="1">
    <name type="scientific">Lyngbya confervoides BDU141951</name>
    <dbReference type="NCBI Taxonomy" id="1574623"/>
    <lineage>
        <taxon>Bacteria</taxon>
        <taxon>Bacillati</taxon>
        <taxon>Cyanobacteriota</taxon>
        <taxon>Cyanophyceae</taxon>
        <taxon>Oscillatoriophycideae</taxon>
        <taxon>Oscillatoriales</taxon>
        <taxon>Microcoleaceae</taxon>
        <taxon>Lyngbya</taxon>
    </lineage>
</organism>